<dbReference type="EMBL" id="JACHVB010000058">
    <property type="protein sequence ID" value="MBC2595916.1"/>
    <property type="molecule type" value="Genomic_DNA"/>
</dbReference>
<dbReference type="RefSeq" id="WP_185676844.1">
    <property type="nucleotide sequence ID" value="NZ_JACHVB010000058.1"/>
</dbReference>
<accession>A0A842HK39</accession>
<keyword evidence="4" id="KW-1185">Reference proteome</keyword>
<comment type="similarity">
    <text evidence="1">Belongs to the sulfatase family.</text>
</comment>
<proteinExistence type="inferred from homology"/>
<dbReference type="SUPFAM" id="SSF53649">
    <property type="entry name" value="Alkaline phosphatase-like"/>
    <property type="match status" value="1"/>
</dbReference>
<dbReference type="GO" id="GO:0004065">
    <property type="term" value="F:arylsulfatase activity"/>
    <property type="evidence" value="ECO:0007669"/>
    <property type="project" value="TreeGrafter"/>
</dbReference>
<dbReference type="CDD" id="cd16148">
    <property type="entry name" value="sulfatase_like"/>
    <property type="match status" value="1"/>
</dbReference>
<dbReference type="AlphaFoldDB" id="A0A842HK39"/>
<protein>
    <submittedName>
        <fullName evidence="3">Sulfatase</fullName>
    </submittedName>
</protein>
<dbReference type="Pfam" id="PF00884">
    <property type="entry name" value="Sulfatase"/>
    <property type="match status" value="1"/>
</dbReference>
<dbReference type="InterPro" id="IPR000917">
    <property type="entry name" value="Sulfatase_N"/>
</dbReference>
<sequence length="504" mass="58425">MKAVIVMYDSLNRHMLEPYGCTWARTPNFKRLAARSLTFDNSYICSMPCMPARRDLHTGRPNFLHRGWGPLEPYDDSMPEILRERGIHTHLATDHQHYWEDGGANYHPRYTTFDLIRGQEGDPWYAQVSLPPEPQREGRRTDRMALQDVLNRNYTSDAKQYPMNVTFDKGLEFLKRNHATDNWMLQIESFDPHEPFFSLDEFREPYRAHFDSYTGQPFEWPEYREVREPVASVEHLRYEYAALVNGCDQQLGRVLDAFDQYNLWEDTMLIVCTDHGFLLGEHDCWAKCWMPFYNEIARTPFFIWSPRHPEYAGERRQALIQPAIDIPVTLLNYFGSTPTAAMTGQDLSACICDDTPVREHAIFGIFGGHVNITDGDYVYMRGPTSVDNQPLYEYTCTPARMRSRYPVEQLSQTESLAPRFDFDKNCPNLKIPTRCFSGNNTDARQRLPTQLFALGRDPHQLHPMAAPEIESRFCAALAQELILCDAPDEQFQRLGLRSPQPVPA</sequence>
<dbReference type="InterPro" id="IPR017850">
    <property type="entry name" value="Alkaline_phosphatase_core_sf"/>
</dbReference>
<evidence type="ECO:0000313" key="3">
    <source>
        <dbReference type="EMBL" id="MBC2595916.1"/>
    </source>
</evidence>
<dbReference type="InterPro" id="IPR050738">
    <property type="entry name" value="Sulfatase"/>
</dbReference>
<evidence type="ECO:0000256" key="1">
    <source>
        <dbReference type="ARBA" id="ARBA00008779"/>
    </source>
</evidence>
<dbReference type="Gene3D" id="3.40.720.10">
    <property type="entry name" value="Alkaline Phosphatase, subunit A"/>
    <property type="match status" value="1"/>
</dbReference>
<organism evidence="3 4">
    <name type="scientific">Ruficoccus amylovorans</name>
    <dbReference type="NCBI Taxonomy" id="1804625"/>
    <lineage>
        <taxon>Bacteria</taxon>
        <taxon>Pseudomonadati</taxon>
        <taxon>Verrucomicrobiota</taxon>
        <taxon>Opitutia</taxon>
        <taxon>Puniceicoccales</taxon>
        <taxon>Cerasicoccaceae</taxon>
        <taxon>Ruficoccus</taxon>
    </lineage>
</organism>
<name>A0A842HK39_9BACT</name>
<gene>
    <name evidence="3" type="ORF">H5P28_16750</name>
</gene>
<comment type="caution">
    <text evidence="3">The sequence shown here is derived from an EMBL/GenBank/DDBJ whole genome shotgun (WGS) entry which is preliminary data.</text>
</comment>
<dbReference type="PANTHER" id="PTHR42693:SF33">
    <property type="entry name" value="ARYLSULFATASE"/>
    <property type="match status" value="1"/>
</dbReference>
<evidence type="ECO:0000313" key="4">
    <source>
        <dbReference type="Proteomes" id="UP000546464"/>
    </source>
</evidence>
<dbReference type="Proteomes" id="UP000546464">
    <property type="component" value="Unassembled WGS sequence"/>
</dbReference>
<reference evidence="3 4" key="1">
    <citation type="submission" date="2020-07" db="EMBL/GenBank/DDBJ databases">
        <authorList>
            <person name="Feng X."/>
        </authorList>
    </citation>
    <scope>NUCLEOTIDE SEQUENCE [LARGE SCALE GENOMIC DNA]</scope>
    <source>
        <strain evidence="3 4">JCM31066</strain>
    </source>
</reference>
<dbReference type="PANTHER" id="PTHR42693">
    <property type="entry name" value="ARYLSULFATASE FAMILY MEMBER"/>
    <property type="match status" value="1"/>
</dbReference>
<evidence type="ECO:0000259" key="2">
    <source>
        <dbReference type="Pfam" id="PF00884"/>
    </source>
</evidence>
<feature type="domain" description="Sulfatase N-terminal" evidence="2">
    <location>
        <begin position="4"/>
        <end position="335"/>
    </location>
</feature>